<feature type="non-terminal residue" evidence="1">
    <location>
        <position position="38"/>
    </location>
</feature>
<accession>A0A0F9KK60</accession>
<gene>
    <name evidence="1" type="ORF">LCGC14_1392960</name>
</gene>
<evidence type="ECO:0000313" key="1">
    <source>
        <dbReference type="EMBL" id="KKM75161.1"/>
    </source>
</evidence>
<dbReference type="EMBL" id="LAZR01009023">
    <property type="protein sequence ID" value="KKM75161.1"/>
    <property type="molecule type" value="Genomic_DNA"/>
</dbReference>
<reference evidence="1" key="1">
    <citation type="journal article" date="2015" name="Nature">
        <title>Complex archaea that bridge the gap between prokaryotes and eukaryotes.</title>
        <authorList>
            <person name="Spang A."/>
            <person name="Saw J.H."/>
            <person name="Jorgensen S.L."/>
            <person name="Zaremba-Niedzwiedzka K."/>
            <person name="Martijn J."/>
            <person name="Lind A.E."/>
            <person name="van Eijk R."/>
            <person name="Schleper C."/>
            <person name="Guy L."/>
            <person name="Ettema T.J."/>
        </authorList>
    </citation>
    <scope>NUCLEOTIDE SEQUENCE</scope>
</reference>
<protein>
    <submittedName>
        <fullName evidence="1">Uncharacterized protein</fullName>
    </submittedName>
</protein>
<organism evidence="1">
    <name type="scientific">marine sediment metagenome</name>
    <dbReference type="NCBI Taxonomy" id="412755"/>
    <lineage>
        <taxon>unclassified sequences</taxon>
        <taxon>metagenomes</taxon>
        <taxon>ecological metagenomes</taxon>
    </lineage>
</organism>
<comment type="caution">
    <text evidence="1">The sequence shown here is derived from an EMBL/GenBank/DDBJ whole genome shotgun (WGS) entry which is preliminary data.</text>
</comment>
<name>A0A0F9KK60_9ZZZZ</name>
<sequence>MATIDYSIERIIQLKPFQFDVFSADYSGTARQLVTGIG</sequence>
<proteinExistence type="predicted"/>
<dbReference type="AlphaFoldDB" id="A0A0F9KK60"/>